<gene>
    <name evidence="1" type="ORF">MELLADRAFT_93940</name>
</gene>
<dbReference type="Proteomes" id="UP000001072">
    <property type="component" value="Unassembled WGS sequence"/>
</dbReference>
<keyword evidence="2" id="KW-1185">Reference proteome</keyword>
<protein>
    <submittedName>
        <fullName evidence="1">Uncharacterized protein</fullName>
    </submittedName>
</protein>
<dbReference type="RefSeq" id="XP_007416711.1">
    <property type="nucleotide sequence ID" value="XM_007416649.1"/>
</dbReference>
<organism evidence="2">
    <name type="scientific">Melampsora larici-populina (strain 98AG31 / pathotype 3-4-7)</name>
    <name type="common">Poplar leaf rust fungus</name>
    <dbReference type="NCBI Taxonomy" id="747676"/>
    <lineage>
        <taxon>Eukaryota</taxon>
        <taxon>Fungi</taxon>
        <taxon>Dikarya</taxon>
        <taxon>Basidiomycota</taxon>
        <taxon>Pucciniomycotina</taxon>
        <taxon>Pucciniomycetes</taxon>
        <taxon>Pucciniales</taxon>
        <taxon>Melampsoraceae</taxon>
        <taxon>Melampsora</taxon>
    </lineage>
</organism>
<dbReference type="EMBL" id="GL883152">
    <property type="protein sequence ID" value="EGG00003.1"/>
    <property type="molecule type" value="Genomic_DNA"/>
</dbReference>
<evidence type="ECO:0000313" key="2">
    <source>
        <dbReference type="Proteomes" id="UP000001072"/>
    </source>
</evidence>
<dbReference type="AlphaFoldDB" id="F4S5U5"/>
<dbReference type="HOGENOM" id="CLU_2483824_0_0_1"/>
<reference evidence="2" key="1">
    <citation type="journal article" date="2011" name="Proc. Natl. Acad. Sci. U.S.A.">
        <title>Obligate biotrophy features unraveled by the genomic analysis of rust fungi.</title>
        <authorList>
            <person name="Duplessis S."/>
            <person name="Cuomo C.A."/>
            <person name="Lin Y.-C."/>
            <person name="Aerts A."/>
            <person name="Tisserant E."/>
            <person name="Veneault-Fourrey C."/>
            <person name="Joly D.L."/>
            <person name="Hacquard S."/>
            <person name="Amselem J."/>
            <person name="Cantarel B.L."/>
            <person name="Chiu R."/>
            <person name="Coutinho P.M."/>
            <person name="Feau N."/>
            <person name="Field M."/>
            <person name="Frey P."/>
            <person name="Gelhaye E."/>
            <person name="Goldberg J."/>
            <person name="Grabherr M.G."/>
            <person name="Kodira C.D."/>
            <person name="Kohler A."/>
            <person name="Kuees U."/>
            <person name="Lindquist E.A."/>
            <person name="Lucas S.M."/>
            <person name="Mago R."/>
            <person name="Mauceli E."/>
            <person name="Morin E."/>
            <person name="Murat C."/>
            <person name="Pangilinan J.L."/>
            <person name="Park R."/>
            <person name="Pearson M."/>
            <person name="Quesneville H."/>
            <person name="Rouhier N."/>
            <person name="Sakthikumar S."/>
            <person name="Salamov A.A."/>
            <person name="Schmutz J."/>
            <person name="Selles B."/>
            <person name="Shapiro H."/>
            <person name="Tanguay P."/>
            <person name="Tuskan G.A."/>
            <person name="Henrissat B."/>
            <person name="Van de Peer Y."/>
            <person name="Rouze P."/>
            <person name="Ellis J.G."/>
            <person name="Dodds P.N."/>
            <person name="Schein J.E."/>
            <person name="Zhong S."/>
            <person name="Hamelin R.C."/>
            <person name="Grigoriev I.V."/>
            <person name="Szabo L.J."/>
            <person name="Martin F."/>
        </authorList>
    </citation>
    <scope>NUCLEOTIDE SEQUENCE [LARGE SCALE GENOMIC DNA]</scope>
    <source>
        <strain evidence="2">98AG31 / pathotype 3-4-7</strain>
    </source>
</reference>
<dbReference type="InParanoid" id="F4S5U5"/>
<evidence type="ECO:0000313" key="1">
    <source>
        <dbReference type="EMBL" id="EGG00003.1"/>
    </source>
</evidence>
<dbReference type="VEuPathDB" id="FungiDB:MELLADRAFT_93940"/>
<dbReference type="KEGG" id="mlr:MELLADRAFT_93940"/>
<proteinExistence type="predicted"/>
<dbReference type="GeneID" id="18936738"/>
<sequence>MVMISRWSVQFGEAGGIWQRPVSHVVPNPSSPIVTGFSGLPTPVQGYRPERKKFSSPVYTQPTDLIHIQSSPSIPFQLSGFFPVISL</sequence>
<name>F4S5U5_MELLP</name>
<accession>F4S5U5</accession>